<dbReference type="InterPro" id="IPR010870">
    <property type="entry name" value="Porin_O/P"/>
</dbReference>
<reference evidence="1" key="1">
    <citation type="submission" date="2010-07" db="EMBL/GenBank/DDBJ databases">
        <authorList>
            <person name="Muzny D."/>
            <person name="Qin X."/>
            <person name="Deng J."/>
            <person name="Jiang H."/>
            <person name="Liu Y."/>
            <person name="Qu J."/>
            <person name="Song X.-Z."/>
            <person name="Zhang L."/>
            <person name="Thornton R."/>
            <person name="Coyle M."/>
            <person name="Francisco L."/>
            <person name="Jackson L."/>
            <person name="Javaid M."/>
            <person name="Korchina V."/>
            <person name="Kovar C."/>
            <person name="Mata R."/>
            <person name="Mathew T."/>
            <person name="Ngo R."/>
            <person name="Nguyen L."/>
            <person name="Nguyen N."/>
            <person name="Okwuonu G."/>
            <person name="Ongeri F."/>
            <person name="Pham C."/>
            <person name="Simmons D."/>
            <person name="Wilczek-Boney K."/>
            <person name="Hale W."/>
            <person name="Jakkamsetti A."/>
            <person name="Pham P."/>
            <person name="Ruth R."/>
            <person name="San Lucas F."/>
            <person name="Warren J."/>
            <person name="Zhang J."/>
            <person name="Zhao Z."/>
            <person name="Zhou C."/>
            <person name="Zhu D."/>
            <person name="Lee S."/>
            <person name="Bess C."/>
            <person name="Blankenburg K."/>
            <person name="Forbes L."/>
            <person name="Fu Q."/>
            <person name="Gubbala S."/>
            <person name="Hirani K."/>
            <person name="Jayaseelan J.C."/>
            <person name="Lara F."/>
            <person name="Munidasa M."/>
            <person name="Palculict T."/>
            <person name="Patil S."/>
            <person name="Pu L.-L."/>
            <person name="Saada N."/>
            <person name="Tang L."/>
            <person name="Weissenberger G."/>
            <person name="Zhu Y."/>
            <person name="Hemphill L."/>
            <person name="Shang Y."/>
            <person name="Youmans B."/>
            <person name="Ayvaz T."/>
            <person name="Ross M."/>
            <person name="Santibanez J."/>
            <person name="Aqrawi P."/>
            <person name="Gross S."/>
            <person name="Joshi V."/>
            <person name="Fowler G."/>
            <person name="Nazareth L."/>
            <person name="Reid J."/>
            <person name="Worley K."/>
            <person name="Petrosino J."/>
            <person name="Highlander S."/>
            <person name="Gibbs R."/>
        </authorList>
    </citation>
    <scope>NUCLEOTIDE SEQUENCE [LARGE SCALE GENOMIC DNA]</scope>
    <source>
        <strain evidence="1">DSM 16973</strain>
    </source>
</reference>
<name>E0NUL8_9BACT</name>
<dbReference type="Proteomes" id="UP000004394">
    <property type="component" value="Unassembled WGS sequence"/>
</dbReference>
<evidence type="ECO:0008006" key="3">
    <source>
        <dbReference type="Google" id="ProtNLM"/>
    </source>
</evidence>
<gene>
    <name evidence="1" type="ORF">HMPREF0658_1873</name>
</gene>
<sequence length="405" mass="46769">MKSRSTRTDEMKRNFLIAVLSILPLTMLADDHTSRHPANGDVTPSLTERVLQLEKNGELFNVYLHYSAHAQTSDEHGRWQSAMGAKVFKVELSGSLTDKLSYNFIHRLNKGTSAESQDNFARATDGMSLTYDFNPQFSLTAGKTYQIWGGFEYWSSPVFVFQYSDMEDHMEIYTTGVVARYKPVPSQEIGLEICNSHNGKFADTYSRLAESGISQPLESPDHPFSFILNWNGNFFSDRLQTRWAWGIQSEARHRHSRMLALGQQLCLPKFQWYVDYMAAFDGLDRLQLASNEGRSYLKSSGRAYFTDVHYQTIVTKMEYQFQPRWNLVFKGMYETANVTSDENFKNYRRSISYGGFVEYIPDTQLNLHLFLGYMGKTLDYTRRSALTDIHTNRIELGFMSKLKLY</sequence>
<dbReference type="OrthoDB" id="846879at2"/>
<dbReference type="HOGENOM" id="CLU_058958_0_0_10"/>
<comment type="caution">
    <text evidence="1">The sequence shown here is derived from an EMBL/GenBank/DDBJ whole genome shotgun (WGS) entry which is preliminary data.</text>
</comment>
<dbReference type="eggNOG" id="COG3637">
    <property type="taxonomic scope" value="Bacteria"/>
</dbReference>
<dbReference type="STRING" id="862515.HMPREF0658_1873"/>
<protein>
    <recommendedName>
        <fullName evidence="3">Phosphate-selective porin O and P</fullName>
    </recommendedName>
</protein>
<evidence type="ECO:0000313" key="1">
    <source>
        <dbReference type="EMBL" id="EFM01125.1"/>
    </source>
</evidence>
<keyword evidence="2" id="KW-1185">Reference proteome</keyword>
<accession>E0NUL8</accession>
<dbReference type="AlphaFoldDB" id="E0NUL8"/>
<organism evidence="1 2">
    <name type="scientific">Hoylesella marshii DSM 16973 = JCM 13450</name>
    <dbReference type="NCBI Taxonomy" id="862515"/>
    <lineage>
        <taxon>Bacteria</taxon>
        <taxon>Pseudomonadati</taxon>
        <taxon>Bacteroidota</taxon>
        <taxon>Bacteroidia</taxon>
        <taxon>Bacteroidales</taxon>
        <taxon>Prevotellaceae</taxon>
        <taxon>Hoylesella</taxon>
    </lineage>
</organism>
<proteinExistence type="predicted"/>
<evidence type="ECO:0000313" key="2">
    <source>
        <dbReference type="Proteomes" id="UP000004394"/>
    </source>
</evidence>
<dbReference type="EMBL" id="AEEI01000053">
    <property type="protein sequence ID" value="EFM01125.1"/>
    <property type="molecule type" value="Genomic_DNA"/>
</dbReference>
<dbReference type="Pfam" id="PF07396">
    <property type="entry name" value="Porin_O_P"/>
    <property type="match status" value="1"/>
</dbReference>
<dbReference type="BioCyc" id="PMAR862515-HMP:GMOO-1899-MONOMER"/>
<dbReference type="RefSeq" id="WP_006950197.1">
    <property type="nucleotide sequence ID" value="NZ_BAJI01000012.1"/>
</dbReference>
<dbReference type="SUPFAM" id="SSF56935">
    <property type="entry name" value="Porins"/>
    <property type="match status" value="1"/>
</dbReference>